<accession>A0A2P6QB60</accession>
<feature type="coiled-coil region" evidence="1">
    <location>
        <begin position="139"/>
        <end position="166"/>
    </location>
</feature>
<dbReference type="EMBL" id="PDCK01000043">
    <property type="protein sequence ID" value="PRQ31418.1"/>
    <property type="molecule type" value="Genomic_DNA"/>
</dbReference>
<protein>
    <submittedName>
        <fullName evidence="3">Uncharacterized protein</fullName>
    </submittedName>
</protein>
<dbReference type="Proteomes" id="UP000238479">
    <property type="component" value="Chromosome 5"/>
</dbReference>
<feature type="region of interest" description="Disordered" evidence="2">
    <location>
        <begin position="199"/>
        <end position="222"/>
    </location>
</feature>
<evidence type="ECO:0000313" key="3">
    <source>
        <dbReference type="EMBL" id="PRQ31418.1"/>
    </source>
</evidence>
<dbReference type="OrthoDB" id="765404at2759"/>
<proteinExistence type="predicted"/>
<organism evidence="3 4">
    <name type="scientific">Rosa chinensis</name>
    <name type="common">China rose</name>
    <dbReference type="NCBI Taxonomy" id="74649"/>
    <lineage>
        <taxon>Eukaryota</taxon>
        <taxon>Viridiplantae</taxon>
        <taxon>Streptophyta</taxon>
        <taxon>Embryophyta</taxon>
        <taxon>Tracheophyta</taxon>
        <taxon>Spermatophyta</taxon>
        <taxon>Magnoliopsida</taxon>
        <taxon>eudicotyledons</taxon>
        <taxon>Gunneridae</taxon>
        <taxon>Pentapetalae</taxon>
        <taxon>rosids</taxon>
        <taxon>fabids</taxon>
        <taxon>Rosales</taxon>
        <taxon>Rosaceae</taxon>
        <taxon>Rosoideae</taxon>
        <taxon>Rosoideae incertae sedis</taxon>
        <taxon>Rosa</taxon>
    </lineage>
</organism>
<name>A0A2P6QB60_ROSCH</name>
<keyword evidence="1" id="KW-0175">Coiled coil</keyword>
<evidence type="ECO:0000256" key="1">
    <source>
        <dbReference type="SAM" id="Coils"/>
    </source>
</evidence>
<sequence>MGIWDTISGTLKRSAPALTPLKSWGLKRNAPDLTALKRWFPSTDSLKHNAPDLTALKSWFPSTDSLKRNAPDGTAVKNACSAVRDNVIPYFRSEEARSKIAQVGTIVAKNATYEGLKFVPGGNALYNFAASCVHDYNNSNKQEVDVKELQAKVLRLEKELGELGERNKESPSMTNKAWEQAINSEDVIDQCLYDDEGVLEQAMPDPVAPGQEEGRSDKYESK</sequence>
<evidence type="ECO:0000313" key="4">
    <source>
        <dbReference type="Proteomes" id="UP000238479"/>
    </source>
</evidence>
<dbReference type="AlphaFoldDB" id="A0A2P6QB60"/>
<comment type="caution">
    <text evidence="3">The sequence shown here is derived from an EMBL/GenBank/DDBJ whole genome shotgun (WGS) entry which is preliminary data.</text>
</comment>
<gene>
    <name evidence="3" type="ORF">RchiOBHm_Chr5g0035271</name>
</gene>
<reference evidence="3 4" key="1">
    <citation type="journal article" date="2018" name="Nat. Genet.">
        <title>The Rosa genome provides new insights in the design of modern roses.</title>
        <authorList>
            <person name="Bendahmane M."/>
        </authorList>
    </citation>
    <scope>NUCLEOTIDE SEQUENCE [LARGE SCALE GENOMIC DNA]</scope>
    <source>
        <strain evidence="4">cv. Old Blush</strain>
    </source>
</reference>
<dbReference type="Gramene" id="PRQ31418">
    <property type="protein sequence ID" value="PRQ31418"/>
    <property type="gene ID" value="RchiOBHm_Chr5g0035271"/>
</dbReference>
<keyword evidence="4" id="KW-1185">Reference proteome</keyword>
<feature type="compositionally biased region" description="Basic and acidic residues" evidence="2">
    <location>
        <begin position="212"/>
        <end position="222"/>
    </location>
</feature>
<evidence type="ECO:0000256" key="2">
    <source>
        <dbReference type="SAM" id="MobiDB-lite"/>
    </source>
</evidence>